<name>A0A0A9HC68_ARUDO</name>
<sequence>MSPPAPSASTTERHLPSDAGRRCPKIWFASSRPACWPATCWTTSASEPSAPADGPAPPPPAAAAAASPTRASTRAAG</sequence>
<feature type="region of interest" description="Disordered" evidence="1">
    <location>
        <begin position="41"/>
        <end position="77"/>
    </location>
</feature>
<protein>
    <submittedName>
        <fullName evidence="2">Uncharacterized protein</fullName>
    </submittedName>
</protein>
<feature type="compositionally biased region" description="Low complexity" evidence="1">
    <location>
        <begin position="62"/>
        <end position="77"/>
    </location>
</feature>
<evidence type="ECO:0000256" key="1">
    <source>
        <dbReference type="SAM" id="MobiDB-lite"/>
    </source>
</evidence>
<reference evidence="2" key="1">
    <citation type="submission" date="2014-09" db="EMBL/GenBank/DDBJ databases">
        <authorList>
            <person name="Magalhaes I.L.F."/>
            <person name="Oliveira U."/>
            <person name="Santos F.R."/>
            <person name="Vidigal T.H.D.A."/>
            <person name="Brescovit A.D."/>
            <person name="Santos A.J."/>
        </authorList>
    </citation>
    <scope>NUCLEOTIDE SEQUENCE</scope>
    <source>
        <tissue evidence="2">Shoot tissue taken approximately 20 cm above the soil surface</tissue>
    </source>
</reference>
<organism evidence="2">
    <name type="scientific">Arundo donax</name>
    <name type="common">Giant reed</name>
    <name type="synonym">Donax arundinaceus</name>
    <dbReference type="NCBI Taxonomy" id="35708"/>
    <lineage>
        <taxon>Eukaryota</taxon>
        <taxon>Viridiplantae</taxon>
        <taxon>Streptophyta</taxon>
        <taxon>Embryophyta</taxon>
        <taxon>Tracheophyta</taxon>
        <taxon>Spermatophyta</taxon>
        <taxon>Magnoliopsida</taxon>
        <taxon>Liliopsida</taxon>
        <taxon>Poales</taxon>
        <taxon>Poaceae</taxon>
        <taxon>PACMAD clade</taxon>
        <taxon>Arundinoideae</taxon>
        <taxon>Arundineae</taxon>
        <taxon>Arundo</taxon>
    </lineage>
</organism>
<dbReference type="AlphaFoldDB" id="A0A0A9HC68"/>
<evidence type="ECO:0000313" key="2">
    <source>
        <dbReference type="EMBL" id="JAE34765.1"/>
    </source>
</evidence>
<feature type="region of interest" description="Disordered" evidence="1">
    <location>
        <begin position="1"/>
        <end position="20"/>
    </location>
</feature>
<reference evidence="2" key="2">
    <citation type="journal article" date="2015" name="Data Brief">
        <title>Shoot transcriptome of the giant reed, Arundo donax.</title>
        <authorList>
            <person name="Barrero R.A."/>
            <person name="Guerrero F.D."/>
            <person name="Moolhuijzen P."/>
            <person name="Goolsby J.A."/>
            <person name="Tidwell J."/>
            <person name="Bellgard S.E."/>
            <person name="Bellgard M.I."/>
        </authorList>
    </citation>
    <scope>NUCLEOTIDE SEQUENCE</scope>
    <source>
        <tissue evidence="2">Shoot tissue taken approximately 20 cm above the soil surface</tissue>
    </source>
</reference>
<feature type="compositionally biased region" description="Basic and acidic residues" evidence="1">
    <location>
        <begin position="11"/>
        <end position="20"/>
    </location>
</feature>
<dbReference type="EMBL" id="GBRH01163131">
    <property type="protein sequence ID" value="JAE34765.1"/>
    <property type="molecule type" value="Transcribed_RNA"/>
</dbReference>
<accession>A0A0A9HC68</accession>
<proteinExistence type="predicted"/>
<feature type="compositionally biased region" description="Low complexity" evidence="1">
    <location>
        <begin position="44"/>
        <end position="53"/>
    </location>
</feature>